<feature type="domain" description="Nucleoside phosphorylase" evidence="2">
    <location>
        <begin position="1169"/>
        <end position="1356"/>
    </location>
</feature>
<dbReference type="SUPFAM" id="SSF52540">
    <property type="entry name" value="P-loop containing nucleoside triphosphate hydrolases"/>
    <property type="match status" value="1"/>
</dbReference>
<feature type="region of interest" description="Disordered" evidence="1">
    <location>
        <begin position="1743"/>
        <end position="1762"/>
    </location>
</feature>
<dbReference type="EMBL" id="AM746676">
    <property type="protein sequence ID" value="CAN92439.1"/>
    <property type="molecule type" value="Genomic_DNA"/>
</dbReference>
<gene>
    <name evidence="3" type="ordered locus">sce2280</name>
</gene>
<dbReference type="GO" id="GO:0008930">
    <property type="term" value="F:methylthioadenosine nucleosidase activity"/>
    <property type="evidence" value="ECO:0007669"/>
    <property type="project" value="TreeGrafter"/>
</dbReference>
<dbReference type="STRING" id="448385.sce2280"/>
<dbReference type="OrthoDB" id="5526727at2"/>
<dbReference type="eggNOG" id="COG2909">
    <property type="taxonomic scope" value="Bacteria"/>
</dbReference>
<dbReference type="Gene3D" id="3.40.50.450">
    <property type="match status" value="1"/>
</dbReference>
<evidence type="ECO:0000313" key="3">
    <source>
        <dbReference type="EMBL" id="CAN92439.1"/>
    </source>
</evidence>
<dbReference type="PANTHER" id="PTHR46832">
    <property type="entry name" value="5'-METHYLTHIOADENOSINE/S-ADENOSYLHOMOCYSTEINE NUCLEOSIDASE"/>
    <property type="match status" value="1"/>
</dbReference>
<dbReference type="GO" id="GO:0009116">
    <property type="term" value="P:nucleoside metabolic process"/>
    <property type="evidence" value="ECO:0007669"/>
    <property type="project" value="InterPro"/>
</dbReference>
<dbReference type="BioCyc" id="SCEL448385:SCE_RS11695-MONOMER"/>
<dbReference type="InterPro" id="IPR000845">
    <property type="entry name" value="Nucleoside_phosphorylase_d"/>
</dbReference>
<dbReference type="Gene3D" id="3.40.50.1580">
    <property type="entry name" value="Nucleoside phosphorylase domain"/>
    <property type="match status" value="1"/>
</dbReference>
<proteinExistence type="predicted"/>
<dbReference type="InterPro" id="IPR035994">
    <property type="entry name" value="Nucleoside_phosphorylase_sf"/>
</dbReference>
<dbReference type="InterPro" id="IPR011990">
    <property type="entry name" value="TPR-like_helical_dom_sf"/>
</dbReference>
<sequence length="1847" mass="200232">MTLPDALAALGARDPEALRLAVVASLAVEIQPALLRRLRRRLVPDATPLSEALLWSSDLALSRTPSALLLRDDALVVLRDRLREDQERLDAARAVIKDAHVGIAEVLRCEEDLVYLGLVDLDRKPRPDLDEAQLQTLIQGRIEQVLRSIAQDAGRRDALLAWSSRALPTLPERVQAHDASATLAAFVFSGGQVAADAWGAVFPPSERDVGIGVRWSTKGIELFVEKGPATVLRLPPIAPLLVDIEAPAGEGWTPVGRAVVPSQGTAKLALAAAVTRLRLRSLRGDGSILRRQGRGGDKAVPVEVAIARLPASVLHLFGREADLAWLDACWNDGVRVASIVGLGGVGKSVLVNRWLAGLMDKGWAGAERVFGWSFFSQGADRLSSSDEFLDAALRWFGDLEPTRGSPWGRGERLAALVGERRSILVLDGIEPLQWASGAQAGKLMDPALEALLNRLAAQSKGMCIVTSGIALTGLRTLGGGKVRERNLHNLSPEAGAALLKAQGVRGTEEELRAAAEEYDGHALALSLLGSYLRETYGGDIRSRDLVPPPMEDPVRRAFAQFKRRFEGKREIVVLYLLGFFERPASLDEIAVLRADPAIVEEIQPNGWSEAVSTLRKAGLVAVEVGGIRDDGDYGARNQGERLDTHPLVRQYFGEQLRLEHADAWREGHRRLYEHLTQKAKPLPETDEEMRPLHEAVVHGCLAGKIEEALDEIYRKRVLRGRDDFSLKRLGLFSSEMAVLAGFFEERWGRPARGLSEPNQAYVLRQAGIALMALGRLVEAEPAMQSALERYVSLEDWTNAAVTAANLSDLLRSGGELRRAVEEAQKSIDFADRSDDAARRAPNRTTYAAVLHALGQRDDATEVFEEAERLQKELSPAFPTLHALWGFRYCDLLLEQGCDEEARARALQSLSWEDAKRRLLNVALDHLTIGRAHLAAIERAQIIAQERHARADFRHVADELDQAVEGLRRAGRLDYLPLGLIARATLHTQTRAIDNAHRDLDEALTIASRGGFRLHQADAHIEHARLAMAEGNRLRAHEHLAKAQSVVEATGYMRRLYELYELDSAIRQQLFDALSALSPAQLERIIGKLDVSFGHPPELEDSQLSRVTELLRWADEHDRFADVERALAHVEFLVIVTLSEEQDVLLRKLPTARRIESDGAEDDVCFAAELPARRGSDTVHRLVVIRVGAIGSAHAVIAVREAIQRWRPENVVVLGIGVGAGEHVGLGDVIVAEKVADVTIIKGGRDDGRDARWNLYRADEELLAAARSFSAGWEDLLTEPRPARGESTRHVGVICSSDAVIASRSFVDACRQLWPDLVGLEMEGAGVTAALHSERHRPKFLMIRGVSDLASGPSGSDDWRAYAADAAAAYTIGLLRHLADHDSLEELASKYEDLRRTHKAGVERTALMNRLFADAKREGIAAGVSADHIASLFAIGRAGSRIVALACCAGMPDRTPLESVSEALRLPLTPFEQWAALLATRDVVLGIAPTRAEPLVRTVLATLDDSANPINDKGDASRRLLATDILKLAATRVGLSGAGAIEALRLWVAAGERPVREERPSVAVFGSSRSAVHHDLCLALGAHLAARGWRLSIGRGANVGHAVVAGFRGRDATGVTIYTASRGEGPETNIRAFPILDEARRAMVESADICIALEGGKGTLRECELAMAAGRPVLAASFTGGSARLVRTQARSSVLSLGLPEAILSLMEGSGPPEEQAERKRPANAMGTAPCGSRRGRRCWARGGVGPRLGAGTDGPERRPGEAASACVAGRGSRCSGRVGIAGARSSARRSRPCVGQQLVQAVALPARLQPADDVCRPGERVDSVHPTRAEDRIADGQALSALIGARE</sequence>
<organism evidence="3 4">
    <name type="scientific">Sorangium cellulosum (strain So ce56)</name>
    <name type="common">Polyangium cellulosum (strain So ce56)</name>
    <dbReference type="NCBI Taxonomy" id="448385"/>
    <lineage>
        <taxon>Bacteria</taxon>
        <taxon>Pseudomonadati</taxon>
        <taxon>Myxococcota</taxon>
        <taxon>Polyangia</taxon>
        <taxon>Polyangiales</taxon>
        <taxon>Polyangiaceae</taxon>
        <taxon>Sorangium</taxon>
    </lineage>
</organism>
<dbReference type="Gene3D" id="1.25.40.10">
    <property type="entry name" value="Tetratricopeptide repeat domain"/>
    <property type="match status" value="1"/>
</dbReference>
<dbReference type="PANTHER" id="PTHR46832:SF1">
    <property type="entry name" value="5'-METHYLTHIOADENOSINE_S-ADENOSYLHOMOCYSTEINE NUCLEOSIDASE"/>
    <property type="match status" value="1"/>
</dbReference>
<feature type="region of interest" description="Disordered" evidence="1">
    <location>
        <begin position="1708"/>
        <end position="1729"/>
    </location>
</feature>
<dbReference type="Proteomes" id="UP000002139">
    <property type="component" value="Chromosome"/>
</dbReference>
<dbReference type="InterPro" id="IPR041164">
    <property type="entry name" value="LDcluster4"/>
</dbReference>
<keyword evidence="4" id="KW-1185">Reference proteome</keyword>
<accession>A9G0V0</accession>
<dbReference type="Pfam" id="PF18306">
    <property type="entry name" value="LDcluster4"/>
    <property type="match status" value="1"/>
</dbReference>
<name>A9G0V0_SORC5</name>
<dbReference type="SUPFAM" id="SSF48452">
    <property type="entry name" value="TPR-like"/>
    <property type="match status" value="1"/>
</dbReference>
<dbReference type="KEGG" id="scl:sce2280"/>
<dbReference type="SUPFAM" id="SSF102405">
    <property type="entry name" value="MCP/YpsA-like"/>
    <property type="match status" value="1"/>
</dbReference>
<evidence type="ECO:0000259" key="2">
    <source>
        <dbReference type="Pfam" id="PF01048"/>
    </source>
</evidence>
<feature type="compositionally biased region" description="Gly residues" evidence="1">
    <location>
        <begin position="1743"/>
        <end position="1752"/>
    </location>
</feature>
<dbReference type="Gene3D" id="3.40.50.300">
    <property type="entry name" value="P-loop containing nucleotide triphosphate hydrolases"/>
    <property type="match status" value="1"/>
</dbReference>
<dbReference type="HOGENOM" id="CLU_236973_0_0_7"/>
<evidence type="ECO:0000313" key="4">
    <source>
        <dbReference type="Proteomes" id="UP000002139"/>
    </source>
</evidence>
<dbReference type="InterPro" id="IPR027417">
    <property type="entry name" value="P-loop_NTPase"/>
</dbReference>
<dbReference type="GO" id="GO:0005829">
    <property type="term" value="C:cytosol"/>
    <property type="evidence" value="ECO:0007669"/>
    <property type="project" value="TreeGrafter"/>
</dbReference>
<protein>
    <submittedName>
        <fullName evidence="3">Hypothetical WD-repeat protein alr2800</fullName>
    </submittedName>
</protein>
<evidence type="ECO:0000256" key="1">
    <source>
        <dbReference type="SAM" id="MobiDB-lite"/>
    </source>
</evidence>
<dbReference type="SUPFAM" id="SSF53167">
    <property type="entry name" value="Purine and uridine phosphorylases"/>
    <property type="match status" value="1"/>
</dbReference>
<dbReference type="GO" id="GO:0019284">
    <property type="term" value="P:L-methionine salvage from S-adenosylmethionine"/>
    <property type="evidence" value="ECO:0007669"/>
    <property type="project" value="TreeGrafter"/>
</dbReference>
<reference evidence="3 4" key="1">
    <citation type="journal article" date="2007" name="Nat. Biotechnol.">
        <title>Complete genome sequence of the myxobacterium Sorangium cellulosum.</title>
        <authorList>
            <person name="Schneiker S."/>
            <person name="Perlova O."/>
            <person name="Kaiser O."/>
            <person name="Gerth K."/>
            <person name="Alici A."/>
            <person name="Altmeyer M.O."/>
            <person name="Bartels D."/>
            <person name="Bekel T."/>
            <person name="Beyer S."/>
            <person name="Bode E."/>
            <person name="Bode H.B."/>
            <person name="Bolten C.J."/>
            <person name="Choudhuri J.V."/>
            <person name="Doss S."/>
            <person name="Elnakady Y.A."/>
            <person name="Frank B."/>
            <person name="Gaigalat L."/>
            <person name="Goesmann A."/>
            <person name="Groeger C."/>
            <person name="Gross F."/>
            <person name="Jelsbak L."/>
            <person name="Jelsbak L."/>
            <person name="Kalinowski J."/>
            <person name="Kegler C."/>
            <person name="Knauber T."/>
            <person name="Konietzny S."/>
            <person name="Kopp M."/>
            <person name="Krause L."/>
            <person name="Krug D."/>
            <person name="Linke B."/>
            <person name="Mahmud T."/>
            <person name="Martinez-Arias R."/>
            <person name="McHardy A.C."/>
            <person name="Merai M."/>
            <person name="Meyer F."/>
            <person name="Mormann S."/>
            <person name="Munoz-Dorado J."/>
            <person name="Perez J."/>
            <person name="Pradella S."/>
            <person name="Rachid S."/>
            <person name="Raddatz G."/>
            <person name="Rosenau F."/>
            <person name="Rueckert C."/>
            <person name="Sasse F."/>
            <person name="Scharfe M."/>
            <person name="Schuster S.C."/>
            <person name="Suen G."/>
            <person name="Treuner-Lange A."/>
            <person name="Velicer G.J."/>
            <person name="Vorholter F.-J."/>
            <person name="Weissman K.J."/>
            <person name="Welch R.D."/>
            <person name="Wenzel S.C."/>
            <person name="Whitworth D.E."/>
            <person name="Wilhelm S."/>
            <person name="Wittmann C."/>
            <person name="Bloecker H."/>
            <person name="Puehler A."/>
            <person name="Mueller R."/>
        </authorList>
    </citation>
    <scope>NUCLEOTIDE SEQUENCE [LARGE SCALE GENOMIC DNA]</scope>
    <source>
        <strain evidence="4">So ce56</strain>
    </source>
</reference>
<dbReference type="Pfam" id="PF01048">
    <property type="entry name" value="PNP_UDP_1"/>
    <property type="match status" value="1"/>
</dbReference>
<dbReference type="GO" id="GO:0008782">
    <property type="term" value="F:adenosylhomocysteine nucleosidase activity"/>
    <property type="evidence" value="ECO:0007669"/>
    <property type="project" value="TreeGrafter"/>
</dbReference>
<dbReference type="eggNOG" id="COG0775">
    <property type="taxonomic scope" value="Bacteria"/>
</dbReference>
<dbReference type="PRINTS" id="PR00364">
    <property type="entry name" value="DISEASERSIST"/>
</dbReference>